<keyword evidence="3" id="KW-1185">Reference proteome</keyword>
<gene>
    <name evidence="2" type="ORF">PLOB_00012803</name>
</gene>
<sequence length="176" mass="19975">MFNLLRFTLCSAIFFMSVSCTPRKATVKYEESPRQMLLRLEPGYKRFLDSKRENDQPSEIKCGLFPEVIQVEPDVTALRNSPQFVQVNRCKGSCDHALILETCKPTKIRSIPVRVSPESGNSYDVDVEDHEECKCTCRAQCNPEIHVLNEKLCKCECSKKCPDGKMQDPSSCECNG</sequence>
<evidence type="ECO:0000256" key="1">
    <source>
        <dbReference type="SAM" id="SignalP"/>
    </source>
</evidence>
<comment type="caution">
    <text evidence="2">The sequence shown here is derived from an EMBL/GenBank/DDBJ whole genome shotgun (WGS) entry which is preliminary data.</text>
</comment>
<keyword evidence="1" id="KW-0732">Signal</keyword>
<dbReference type="Gene3D" id="2.10.90.10">
    <property type="entry name" value="Cystine-knot cytokines"/>
    <property type="match status" value="1"/>
</dbReference>
<evidence type="ECO:0000313" key="2">
    <source>
        <dbReference type="EMBL" id="CAH3172211.1"/>
    </source>
</evidence>
<dbReference type="PROSITE" id="PS51257">
    <property type="entry name" value="PROKAR_LIPOPROTEIN"/>
    <property type="match status" value="1"/>
</dbReference>
<proteinExistence type="predicted"/>
<accession>A0ABN8R0B3</accession>
<dbReference type="Proteomes" id="UP001159405">
    <property type="component" value="Unassembled WGS sequence"/>
</dbReference>
<dbReference type="InterPro" id="IPR029034">
    <property type="entry name" value="Cystine-knot_cytokine"/>
</dbReference>
<protein>
    <recommendedName>
        <fullName evidence="4">Platelet-derived growth factor (PDGF) family profile domain-containing protein</fullName>
    </recommendedName>
</protein>
<evidence type="ECO:0008006" key="4">
    <source>
        <dbReference type="Google" id="ProtNLM"/>
    </source>
</evidence>
<reference evidence="2 3" key="1">
    <citation type="submission" date="2022-05" db="EMBL/GenBank/DDBJ databases">
        <authorList>
            <consortium name="Genoscope - CEA"/>
            <person name="William W."/>
        </authorList>
    </citation>
    <scope>NUCLEOTIDE SEQUENCE [LARGE SCALE GENOMIC DNA]</scope>
</reference>
<dbReference type="EMBL" id="CALNXK010000171">
    <property type="protein sequence ID" value="CAH3172211.1"/>
    <property type="molecule type" value="Genomic_DNA"/>
</dbReference>
<dbReference type="SUPFAM" id="SSF57501">
    <property type="entry name" value="Cystine-knot cytokines"/>
    <property type="match status" value="1"/>
</dbReference>
<evidence type="ECO:0000313" key="3">
    <source>
        <dbReference type="Proteomes" id="UP001159405"/>
    </source>
</evidence>
<name>A0ABN8R0B3_9CNID</name>
<feature type="chain" id="PRO_5047161758" description="Platelet-derived growth factor (PDGF) family profile domain-containing protein" evidence="1">
    <location>
        <begin position="21"/>
        <end position="176"/>
    </location>
</feature>
<organism evidence="2 3">
    <name type="scientific">Porites lobata</name>
    <dbReference type="NCBI Taxonomy" id="104759"/>
    <lineage>
        <taxon>Eukaryota</taxon>
        <taxon>Metazoa</taxon>
        <taxon>Cnidaria</taxon>
        <taxon>Anthozoa</taxon>
        <taxon>Hexacorallia</taxon>
        <taxon>Scleractinia</taxon>
        <taxon>Fungiina</taxon>
        <taxon>Poritidae</taxon>
        <taxon>Porites</taxon>
    </lineage>
</organism>
<feature type="signal peptide" evidence="1">
    <location>
        <begin position="1"/>
        <end position="20"/>
    </location>
</feature>